<evidence type="ECO:0000313" key="1">
    <source>
        <dbReference type="EMBL" id="ETR74158.1"/>
    </source>
</evidence>
<dbReference type="GO" id="GO:0016874">
    <property type="term" value="F:ligase activity"/>
    <property type="evidence" value="ECO:0007669"/>
    <property type="project" value="UniProtKB-KW"/>
</dbReference>
<comment type="caution">
    <text evidence="1">The sequence shown here is derived from an EMBL/GenBank/DDBJ whole genome shotgun (WGS) entry which is preliminary data.</text>
</comment>
<name>A0A1V1PH92_9BACT</name>
<dbReference type="InterPro" id="IPR042099">
    <property type="entry name" value="ANL_N_sf"/>
</dbReference>
<dbReference type="SUPFAM" id="SSF56801">
    <property type="entry name" value="Acetyl-CoA synthetase-like"/>
    <property type="match status" value="1"/>
</dbReference>
<dbReference type="InterPro" id="IPR053158">
    <property type="entry name" value="CapK_Type1_Caps_Biosynth"/>
</dbReference>
<protein>
    <submittedName>
        <fullName evidence="1">Phenylacetate-CoA ligase</fullName>
    </submittedName>
</protein>
<dbReference type="EMBL" id="ATBP01000019">
    <property type="protein sequence ID" value="ETR74158.1"/>
    <property type="molecule type" value="Genomic_DNA"/>
</dbReference>
<dbReference type="Proteomes" id="UP000189670">
    <property type="component" value="Unassembled WGS sequence"/>
</dbReference>
<evidence type="ECO:0000313" key="2">
    <source>
        <dbReference type="Proteomes" id="UP000189670"/>
    </source>
</evidence>
<sequence length="455" mass="52759">MPNSVQEKLYYKMPVALQNILFSIYGWNLSRKRYNYWFHYHLARLKKMEWWSSQQIEEYQNKNFVDIVGHAYNTVPFYRKWYDESGVDVGKIKSLSDLSKLPILTKQMVKENQNSMVSTVFKRRALIKGLTSGTTGTPLTIFQTKEGLSFQWAIWWRHKARFGLSHKDRHLTFGARVPIEQNQLRPPYWLNDYFNNRVYLSTYHISEQTVKDIVTFLNRSHFDFFTGYPSAMYALASLIDEQGLLLKNSPKYIVSGSDALLPKYEGLIGRVFGAPITEQYGMAEFAGNMSKCEHGIFHEDFECCYIENISKPQRLLLTGWGNYAMPFIRYEVGDLCTVSPTICPCGRMSKGYSSIEGRLEDYVLTPDGRKLIGMNQVFEYAKNAKEIQIYQPSQNKVQFKIVAGNNFGDMDKKALEREFRRRAGIDMKIEFILVKKLQRSSSGKLKAVVSDNPNK</sequence>
<dbReference type="AlphaFoldDB" id="A0A1V1PH92"/>
<proteinExistence type="predicted"/>
<organism evidence="1 2">
    <name type="scientific">Candidatus Magnetoglobus multicellularis str. Araruama</name>
    <dbReference type="NCBI Taxonomy" id="890399"/>
    <lineage>
        <taxon>Bacteria</taxon>
        <taxon>Pseudomonadati</taxon>
        <taxon>Thermodesulfobacteriota</taxon>
        <taxon>Desulfobacteria</taxon>
        <taxon>Desulfobacterales</taxon>
        <taxon>Desulfobacteraceae</taxon>
        <taxon>Candidatus Magnetoglobus</taxon>
    </lineage>
</organism>
<accession>A0A1V1PH92</accession>
<dbReference type="PANTHER" id="PTHR36932:SF1">
    <property type="entry name" value="CAPSULAR POLYSACCHARIDE BIOSYNTHESIS PROTEIN"/>
    <property type="match status" value="1"/>
</dbReference>
<gene>
    <name evidence="1" type="ORF">OMM_00409</name>
</gene>
<reference evidence="2" key="1">
    <citation type="submission" date="2012-11" db="EMBL/GenBank/DDBJ databases">
        <authorList>
            <person name="Lucero-Rivera Y.E."/>
            <person name="Tovar-Ramirez D."/>
        </authorList>
    </citation>
    <scope>NUCLEOTIDE SEQUENCE [LARGE SCALE GENOMIC DNA]</scope>
    <source>
        <strain evidence="2">Araruama</strain>
    </source>
</reference>
<dbReference type="Gene3D" id="3.40.50.12780">
    <property type="entry name" value="N-terminal domain of ligase-like"/>
    <property type="match status" value="1"/>
</dbReference>
<dbReference type="PANTHER" id="PTHR36932">
    <property type="entry name" value="CAPSULAR POLYSACCHARIDE BIOSYNTHESIS PROTEIN"/>
    <property type="match status" value="1"/>
</dbReference>
<keyword evidence="1" id="KW-0436">Ligase</keyword>